<keyword evidence="3" id="KW-1185">Reference proteome</keyword>
<feature type="transmembrane region" description="Helical" evidence="1">
    <location>
        <begin position="12"/>
        <end position="30"/>
    </location>
</feature>
<accession>H3SG80</accession>
<protein>
    <submittedName>
        <fullName evidence="2">Uncharacterized protein</fullName>
    </submittedName>
</protein>
<keyword evidence="1" id="KW-0812">Transmembrane</keyword>
<name>H3SG80_9BACL</name>
<comment type="caution">
    <text evidence="2">The sequence shown here is derived from an EMBL/GenBank/DDBJ whole genome shotgun (WGS) entry which is preliminary data.</text>
</comment>
<evidence type="ECO:0000313" key="3">
    <source>
        <dbReference type="Proteomes" id="UP000003900"/>
    </source>
</evidence>
<evidence type="ECO:0000313" key="2">
    <source>
        <dbReference type="EMBL" id="EHQ61890.1"/>
    </source>
</evidence>
<feature type="transmembrane region" description="Helical" evidence="1">
    <location>
        <begin position="42"/>
        <end position="61"/>
    </location>
</feature>
<evidence type="ECO:0000256" key="1">
    <source>
        <dbReference type="SAM" id="Phobius"/>
    </source>
</evidence>
<proteinExistence type="predicted"/>
<keyword evidence="1" id="KW-0472">Membrane</keyword>
<dbReference type="EMBL" id="AHKH01000028">
    <property type="protein sequence ID" value="EHQ61890.1"/>
    <property type="molecule type" value="Genomic_DNA"/>
</dbReference>
<keyword evidence="1" id="KW-1133">Transmembrane helix</keyword>
<sequence>MTFYPELLATPFHGIAIALWIVAVIGMLAGGYDRKTVLKSSAGAALVLYGAASIFIYAVSYDSHHMEARMLESLDDLHTETTKDFHLIRPVDHMVAKVGSFRDDDIYRITVYAGNYNEDVAFDGNLNVKMYDAQGNMLEEKTYKGLHLQPGEKKELDRMTMETEVDRYEFAYEADLP</sequence>
<dbReference type="PATRIC" id="fig|1131935.3.peg.2615"/>
<dbReference type="AlphaFoldDB" id="H3SG80"/>
<organism evidence="2 3">
    <name type="scientific">Paenibacillus dendritiformis C454</name>
    <dbReference type="NCBI Taxonomy" id="1131935"/>
    <lineage>
        <taxon>Bacteria</taxon>
        <taxon>Bacillati</taxon>
        <taxon>Bacillota</taxon>
        <taxon>Bacilli</taxon>
        <taxon>Bacillales</taxon>
        <taxon>Paenibacillaceae</taxon>
        <taxon>Paenibacillus</taxon>
    </lineage>
</organism>
<dbReference type="RefSeq" id="WP_006677034.1">
    <property type="nucleotide sequence ID" value="NZ_AHKH01000028.1"/>
</dbReference>
<dbReference type="OrthoDB" id="2655012at2"/>
<dbReference type="Proteomes" id="UP000003900">
    <property type="component" value="Unassembled WGS sequence"/>
</dbReference>
<reference evidence="2 3" key="1">
    <citation type="journal article" date="2012" name="J. Bacteriol.">
        <title>Genome Sequence of the Pattern-Forming Social Bacterium Paenibacillus dendritiformis C454 Chiral Morphotype.</title>
        <authorList>
            <person name="Sirota-Madi A."/>
            <person name="Olender T."/>
            <person name="Helman Y."/>
            <person name="Brainis I."/>
            <person name="Finkelshtein A."/>
            <person name="Roth D."/>
            <person name="Hagai E."/>
            <person name="Leshkowitz D."/>
            <person name="Brodsky L."/>
            <person name="Galatenko V."/>
            <person name="Nikolaev V."/>
            <person name="Gutnick D.L."/>
            <person name="Lancet D."/>
            <person name="Ben-Jacob E."/>
        </authorList>
    </citation>
    <scope>NUCLEOTIDE SEQUENCE [LARGE SCALE GENOMIC DNA]</scope>
    <source>
        <strain evidence="2 3">C454</strain>
    </source>
</reference>
<gene>
    <name evidence="2" type="ORF">PDENDC454_12675</name>
</gene>